<dbReference type="Pfam" id="PF00126">
    <property type="entry name" value="HTH_1"/>
    <property type="match status" value="1"/>
</dbReference>
<dbReference type="GO" id="GO:0003700">
    <property type="term" value="F:DNA-binding transcription factor activity"/>
    <property type="evidence" value="ECO:0007669"/>
    <property type="project" value="InterPro"/>
</dbReference>
<organism evidence="6 7">
    <name type="scientific">Actinomadura litoris</name>
    <dbReference type="NCBI Taxonomy" id="2678616"/>
    <lineage>
        <taxon>Bacteria</taxon>
        <taxon>Bacillati</taxon>
        <taxon>Actinomycetota</taxon>
        <taxon>Actinomycetes</taxon>
        <taxon>Streptosporangiales</taxon>
        <taxon>Thermomonosporaceae</taxon>
        <taxon>Actinomadura</taxon>
    </lineage>
</organism>
<keyword evidence="3" id="KW-0238">DNA-binding</keyword>
<dbReference type="Proteomes" id="UP000432015">
    <property type="component" value="Unassembled WGS sequence"/>
</dbReference>
<dbReference type="InterPro" id="IPR005119">
    <property type="entry name" value="LysR_subst-bd"/>
</dbReference>
<protein>
    <submittedName>
        <fullName evidence="6">LysR family transcriptional regulator</fullName>
    </submittedName>
</protein>
<dbReference type="PROSITE" id="PS50931">
    <property type="entry name" value="HTH_LYSR"/>
    <property type="match status" value="1"/>
</dbReference>
<dbReference type="InterPro" id="IPR036388">
    <property type="entry name" value="WH-like_DNA-bd_sf"/>
</dbReference>
<evidence type="ECO:0000256" key="2">
    <source>
        <dbReference type="ARBA" id="ARBA00023015"/>
    </source>
</evidence>
<dbReference type="PANTHER" id="PTHR30126:SF39">
    <property type="entry name" value="HTH-TYPE TRANSCRIPTIONAL REGULATOR CYSL"/>
    <property type="match status" value="1"/>
</dbReference>
<evidence type="ECO:0000313" key="6">
    <source>
        <dbReference type="EMBL" id="MUN39182.1"/>
    </source>
</evidence>
<dbReference type="Gene3D" id="3.40.190.10">
    <property type="entry name" value="Periplasmic binding protein-like II"/>
    <property type="match status" value="2"/>
</dbReference>
<dbReference type="InterPro" id="IPR000847">
    <property type="entry name" value="LysR_HTH_N"/>
</dbReference>
<accession>A0A7K1L435</accession>
<dbReference type="AlphaFoldDB" id="A0A7K1L435"/>
<dbReference type="InterPro" id="IPR036390">
    <property type="entry name" value="WH_DNA-bd_sf"/>
</dbReference>
<sequence>MELRQLRTFEAVVAHRTVTEAANALGLAPSSVSEQVRALERSLDVPLFERGPKGMRLTPAGERLREWAGRLLRQAEEARLDVAGTRPPLRLGALETIAATHVPGVLARLAERRPGLRVEVRADAARDQLLDAVAAGDLEAALLLDSGPGLGGLGFATPPAPLDFLDLEPVPLALVAAPGHRLADAARVGRADLRGERLLVNVPACSFWLAGERLFGDGVERVRAGSVTVMSSWAERGLGVALVPEFAVRDRIAAGALARLAVDAPDLSLRLVWRADRESRPDLRAMLYAAGSPDPEVASRA</sequence>
<evidence type="ECO:0000259" key="5">
    <source>
        <dbReference type="PROSITE" id="PS50931"/>
    </source>
</evidence>
<gene>
    <name evidence="6" type="ORF">GNZ18_21650</name>
</gene>
<name>A0A7K1L435_9ACTN</name>
<reference evidence="6 7" key="1">
    <citation type="submission" date="2019-11" db="EMBL/GenBank/DDBJ databases">
        <authorList>
            <person name="Cao P."/>
        </authorList>
    </citation>
    <scope>NUCLEOTIDE SEQUENCE [LARGE SCALE GENOMIC DNA]</scope>
    <source>
        <strain evidence="6 7">NEAU-AAG5</strain>
    </source>
</reference>
<dbReference type="FunFam" id="1.10.10.10:FF:000001">
    <property type="entry name" value="LysR family transcriptional regulator"/>
    <property type="match status" value="1"/>
</dbReference>
<dbReference type="SUPFAM" id="SSF46785">
    <property type="entry name" value="Winged helix' DNA-binding domain"/>
    <property type="match status" value="1"/>
</dbReference>
<dbReference type="GO" id="GO:0000976">
    <property type="term" value="F:transcription cis-regulatory region binding"/>
    <property type="evidence" value="ECO:0007669"/>
    <property type="project" value="TreeGrafter"/>
</dbReference>
<comment type="caution">
    <text evidence="6">The sequence shown here is derived from an EMBL/GenBank/DDBJ whole genome shotgun (WGS) entry which is preliminary data.</text>
</comment>
<keyword evidence="7" id="KW-1185">Reference proteome</keyword>
<evidence type="ECO:0000256" key="1">
    <source>
        <dbReference type="ARBA" id="ARBA00009437"/>
    </source>
</evidence>
<evidence type="ECO:0000256" key="4">
    <source>
        <dbReference type="ARBA" id="ARBA00023163"/>
    </source>
</evidence>
<dbReference type="Gene3D" id="1.10.10.10">
    <property type="entry name" value="Winged helix-like DNA-binding domain superfamily/Winged helix DNA-binding domain"/>
    <property type="match status" value="1"/>
</dbReference>
<comment type="similarity">
    <text evidence="1">Belongs to the LysR transcriptional regulatory family.</text>
</comment>
<dbReference type="EMBL" id="WOFH01000007">
    <property type="protein sequence ID" value="MUN39182.1"/>
    <property type="molecule type" value="Genomic_DNA"/>
</dbReference>
<dbReference type="SUPFAM" id="SSF53850">
    <property type="entry name" value="Periplasmic binding protein-like II"/>
    <property type="match status" value="1"/>
</dbReference>
<dbReference type="CDD" id="cd05466">
    <property type="entry name" value="PBP2_LTTR_substrate"/>
    <property type="match status" value="1"/>
</dbReference>
<feature type="domain" description="HTH lysR-type" evidence="5">
    <location>
        <begin position="1"/>
        <end position="58"/>
    </location>
</feature>
<proteinExistence type="inferred from homology"/>
<evidence type="ECO:0000313" key="7">
    <source>
        <dbReference type="Proteomes" id="UP000432015"/>
    </source>
</evidence>
<dbReference type="RefSeq" id="WP_156218342.1">
    <property type="nucleotide sequence ID" value="NZ_WOFH01000007.1"/>
</dbReference>
<keyword evidence="2" id="KW-0805">Transcription regulation</keyword>
<keyword evidence="4" id="KW-0804">Transcription</keyword>
<dbReference type="PANTHER" id="PTHR30126">
    <property type="entry name" value="HTH-TYPE TRANSCRIPTIONAL REGULATOR"/>
    <property type="match status" value="1"/>
</dbReference>
<dbReference type="Pfam" id="PF03466">
    <property type="entry name" value="LysR_substrate"/>
    <property type="match status" value="1"/>
</dbReference>
<evidence type="ECO:0000256" key="3">
    <source>
        <dbReference type="ARBA" id="ARBA00023125"/>
    </source>
</evidence>